<feature type="compositionally biased region" description="Polar residues" evidence="8">
    <location>
        <begin position="59"/>
        <end position="70"/>
    </location>
</feature>
<evidence type="ECO:0000256" key="6">
    <source>
        <dbReference type="ARBA" id="ARBA00023242"/>
    </source>
</evidence>
<dbReference type="VEuPathDB" id="FungiDB:BON22_2571"/>
<protein>
    <submittedName>
        <fullName evidence="10">Sex-determining transformer protein 1</fullName>
    </submittedName>
</protein>
<evidence type="ECO:0000256" key="1">
    <source>
        <dbReference type="ARBA" id="ARBA00004123"/>
    </source>
</evidence>
<dbReference type="GO" id="GO:0005634">
    <property type="term" value="C:nucleus"/>
    <property type="evidence" value="ECO:0007669"/>
    <property type="project" value="UniProtKB-SubCell"/>
</dbReference>
<dbReference type="GO" id="GO:0008270">
    <property type="term" value="F:zinc ion binding"/>
    <property type="evidence" value="ECO:0007669"/>
    <property type="project" value="UniProtKB-KW"/>
</dbReference>
<dbReference type="Proteomes" id="UP000189513">
    <property type="component" value="Unassembled WGS sequence"/>
</dbReference>
<evidence type="ECO:0000313" key="10">
    <source>
        <dbReference type="EMBL" id="ONH67831.1"/>
    </source>
</evidence>
<dbReference type="SMART" id="SM00355">
    <property type="entry name" value="ZnF_C2H2"/>
    <property type="match status" value="3"/>
</dbReference>
<evidence type="ECO:0000256" key="4">
    <source>
        <dbReference type="ARBA" id="ARBA00022771"/>
    </source>
</evidence>
<evidence type="ECO:0000259" key="9">
    <source>
        <dbReference type="PROSITE" id="PS50157"/>
    </source>
</evidence>
<dbReference type="PROSITE" id="PS00028">
    <property type="entry name" value="ZINC_FINGER_C2H2_1"/>
    <property type="match status" value="1"/>
</dbReference>
<dbReference type="STRING" id="36022.A0A1V2L9X4"/>
<dbReference type="GO" id="GO:0000981">
    <property type="term" value="F:DNA-binding transcription factor activity, RNA polymerase II-specific"/>
    <property type="evidence" value="ECO:0007669"/>
    <property type="project" value="TreeGrafter"/>
</dbReference>
<keyword evidence="11" id="KW-1185">Reference proteome</keyword>
<dbReference type="Gene3D" id="3.30.160.60">
    <property type="entry name" value="Classic Zinc Finger"/>
    <property type="match status" value="2"/>
</dbReference>
<dbReference type="SUPFAM" id="SSF57667">
    <property type="entry name" value="beta-beta-alpha zinc fingers"/>
    <property type="match status" value="2"/>
</dbReference>
<name>A0A1V2L9X4_CYBFA</name>
<dbReference type="PANTHER" id="PTHR45718:SF4">
    <property type="entry name" value="TRANSCRIPTIONAL ACTIVATOR CUBITUS INTERRUPTUS"/>
    <property type="match status" value="1"/>
</dbReference>
<dbReference type="OMA" id="HVKGVHD"/>
<dbReference type="GO" id="GO:0000978">
    <property type="term" value="F:RNA polymerase II cis-regulatory region sequence-specific DNA binding"/>
    <property type="evidence" value="ECO:0007669"/>
    <property type="project" value="TreeGrafter"/>
</dbReference>
<keyword evidence="5" id="KW-0862">Zinc</keyword>
<feature type="domain" description="C2H2-type" evidence="9">
    <location>
        <begin position="166"/>
        <end position="196"/>
    </location>
</feature>
<comment type="subcellular location">
    <subcellularLocation>
        <location evidence="1">Nucleus</location>
    </subcellularLocation>
</comment>
<feature type="domain" description="C2H2-type" evidence="9">
    <location>
        <begin position="136"/>
        <end position="165"/>
    </location>
</feature>
<gene>
    <name evidence="10" type="ORF">BON22_2571</name>
</gene>
<comment type="caution">
    <text evidence="10">The sequence shown here is derived from an EMBL/GenBank/DDBJ whole genome shotgun (WGS) entry which is preliminary data.</text>
</comment>
<reference evidence="11" key="1">
    <citation type="journal article" date="2017" name="Genome Announc.">
        <title>Genome sequences of Cyberlindnera fabianii 65, Pichia kudriavzevii 129, and Saccharomyces cerevisiae 131 isolated from fermented masau fruits in Zimbabwe.</title>
        <authorList>
            <person name="van Rijswijck I.M.H."/>
            <person name="Derks M.F.L."/>
            <person name="Abee T."/>
            <person name="de Ridder D."/>
            <person name="Smid E.J."/>
        </authorList>
    </citation>
    <scope>NUCLEOTIDE SEQUENCE [LARGE SCALE GENOMIC DNA]</scope>
    <source>
        <strain evidence="11">65</strain>
    </source>
</reference>
<feature type="region of interest" description="Disordered" evidence="8">
    <location>
        <begin position="1"/>
        <end position="96"/>
    </location>
</feature>
<keyword evidence="6" id="KW-0539">Nucleus</keyword>
<dbReference type="PROSITE" id="PS50157">
    <property type="entry name" value="ZINC_FINGER_C2H2_2"/>
    <property type="match status" value="2"/>
</dbReference>
<evidence type="ECO:0000256" key="7">
    <source>
        <dbReference type="PROSITE-ProRule" id="PRU00042"/>
    </source>
</evidence>
<keyword evidence="3" id="KW-0677">Repeat</keyword>
<proteinExistence type="predicted"/>
<feature type="compositionally biased region" description="Acidic residues" evidence="8">
    <location>
        <begin position="75"/>
        <end position="93"/>
    </location>
</feature>
<keyword evidence="2" id="KW-0479">Metal-binding</keyword>
<dbReference type="EMBL" id="MPUK01000004">
    <property type="protein sequence ID" value="ONH67831.1"/>
    <property type="molecule type" value="Genomic_DNA"/>
</dbReference>
<dbReference type="PANTHER" id="PTHR45718">
    <property type="entry name" value="TRANSCRIPTIONAL ACTIVATOR CUBITUS INTERRUPTUS"/>
    <property type="match status" value="1"/>
</dbReference>
<dbReference type="InterPro" id="IPR013087">
    <property type="entry name" value="Znf_C2H2_type"/>
</dbReference>
<feature type="compositionally biased region" description="Acidic residues" evidence="8">
    <location>
        <begin position="37"/>
        <end position="54"/>
    </location>
</feature>
<feature type="compositionally biased region" description="Polar residues" evidence="8">
    <location>
        <begin position="1"/>
        <end position="17"/>
    </location>
</feature>
<dbReference type="InterPro" id="IPR043359">
    <property type="entry name" value="GLI-like"/>
</dbReference>
<evidence type="ECO:0000256" key="8">
    <source>
        <dbReference type="SAM" id="MobiDB-lite"/>
    </source>
</evidence>
<sequence length="384" mass="43753">MDISSITDTPNGATPSTPVLAPVPAQDNAVDQNEVTDITEDEDTVAGTPEEDREANDTLMESTQNDTDGTVSEGDAGEDTEIEISDVSEDESVNQDQKCEWKDCSHTSNKPSALTEHILKVHIDDNTTPAPPKKVYRCRWTDCHFESTLRYNMLCHVRKHTNDKPFFCFVPSCADSFPDTNELSTHLVSVHNESRLDNFEWLSNIDQMKIDNLHPIPRKESRSIKRVSRMTEREVTRTLDAPRVDFLRIQNVKLGDIVTEPLKKKGRTANAEINADLRAEYRDSNGPFKDHIKDAVMKSFEENDVGSTVPTHIEIDELDDASLKEMHEQLERKLVWSLELSELLNSKLKKLDEEKQRLWNKKELLLDATIAHDLPDEQDMYLPK</sequence>
<evidence type="ECO:0000256" key="2">
    <source>
        <dbReference type="ARBA" id="ARBA00022723"/>
    </source>
</evidence>
<organism evidence="10 11">
    <name type="scientific">Cyberlindnera fabianii</name>
    <name type="common">Yeast</name>
    <name type="synonym">Hansenula fabianii</name>
    <dbReference type="NCBI Taxonomy" id="36022"/>
    <lineage>
        <taxon>Eukaryota</taxon>
        <taxon>Fungi</taxon>
        <taxon>Dikarya</taxon>
        <taxon>Ascomycota</taxon>
        <taxon>Saccharomycotina</taxon>
        <taxon>Saccharomycetes</taxon>
        <taxon>Phaffomycetales</taxon>
        <taxon>Phaffomycetaceae</taxon>
        <taxon>Cyberlindnera</taxon>
    </lineage>
</organism>
<dbReference type="InterPro" id="IPR036236">
    <property type="entry name" value="Znf_C2H2_sf"/>
</dbReference>
<evidence type="ECO:0000313" key="11">
    <source>
        <dbReference type="Proteomes" id="UP000189513"/>
    </source>
</evidence>
<keyword evidence="4 7" id="KW-0863">Zinc-finger</keyword>
<evidence type="ECO:0000256" key="5">
    <source>
        <dbReference type="ARBA" id="ARBA00022833"/>
    </source>
</evidence>
<dbReference type="AlphaFoldDB" id="A0A1V2L9X4"/>
<evidence type="ECO:0000256" key="3">
    <source>
        <dbReference type="ARBA" id="ARBA00022737"/>
    </source>
</evidence>
<accession>A0A1V2L9X4</accession>